<evidence type="ECO:0000256" key="1">
    <source>
        <dbReference type="SAM" id="SignalP"/>
    </source>
</evidence>
<dbReference type="InterPro" id="IPR000073">
    <property type="entry name" value="AB_hydrolase_1"/>
</dbReference>
<feature type="domain" description="AB hydrolase-1" evidence="2">
    <location>
        <begin position="70"/>
        <end position="310"/>
    </location>
</feature>
<proteinExistence type="predicted"/>
<comment type="caution">
    <text evidence="3">The sequence shown here is derived from an EMBL/GenBank/DDBJ whole genome shotgun (WGS) entry which is preliminary data.</text>
</comment>
<dbReference type="Gene3D" id="3.40.50.1820">
    <property type="entry name" value="alpha/beta hydrolase"/>
    <property type="match status" value="1"/>
</dbReference>
<organism evidence="3 4">
    <name type="scientific">Lyophyllum shimeji</name>
    <name type="common">Hon-shimeji</name>
    <name type="synonym">Tricholoma shimeji</name>
    <dbReference type="NCBI Taxonomy" id="47721"/>
    <lineage>
        <taxon>Eukaryota</taxon>
        <taxon>Fungi</taxon>
        <taxon>Dikarya</taxon>
        <taxon>Basidiomycota</taxon>
        <taxon>Agaricomycotina</taxon>
        <taxon>Agaricomycetes</taxon>
        <taxon>Agaricomycetidae</taxon>
        <taxon>Agaricales</taxon>
        <taxon>Tricholomatineae</taxon>
        <taxon>Lyophyllaceae</taxon>
        <taxon>Lyophyllum</taxon>
    </lineage>
</organism>
<dbReference type="Proteomes" id="UP001063166">
    <property type="component" value="Unassembled WGS sequence"/>
</dbReference>
<dbReference type="EMBL" id="BRPK01000009">
    <property type="protein sequence ID" value="GLB41198.1"/>
    <property type="molecule type" value="Genomic_DNA"/>
</dbReference>
<dbReference type="AlphaFoldDB" id="A0A9P3UQ06"/>
<protein>
    <submittedName>
        <fullName evidence="3">Alpha beta-hydrolase</fullName>
    </submittedName>
</protein>
<reference evidence="3" key="1">
    <citation type="submission" date="2022-07" db="EMBL/GenBank/DDBJ databases">
        <title>The genome of Lyophyllum shimeji provides insight into the initial evolution of ectomycorrhizal fungal genome.</title>
        <authorList>
            <person name="Kobayashi Y."/>
            <person name="Shibata T."/>
            <person name="Hirakawa H."/>
            <person name="Shigenobu S."/>
            <person name="Nishiyama T."/>
            <person name="Yamada A."/>
            <person name="Hasebe M."/>
            <person name="Kawaguchi M."/>
        </authorList>
    </citation>
    <scope>NUCLEOTIDE SEQUENCE</scope>
    <source>
        <strain evidence="3">AT787</strain>
    </source>
</reference>
<evidence type="ECO:0000259" key="2">
    <source>
        <dbReference type="Pfam" id="PF00561"/>
    </source>
</evidence>
<feature type="chain" id="PRO_5040410131" evidence="1">
    <location>
        <begin position="20"/>
        <end position="332"/>
    </location>
</feature>
<feature type="signal peptide" evidence="1">
    <location>
        <begin position="1"/>
        <end position="19"/>
    </location>
</feature>
<dbReference type="SUPFAM" id="SSF53474">
    <property type="entry name" value="alpha/beta-Hydrolases"/>
    <property type="match status" value="1"/>
</dbReference>
<keyword evidence="1" id="KW-0732">Signal</keyword>
<dbReference type="Pfam" id="PF00561">
    <property type="entry name" value="Abhydrolase_1"/>
    <property type="match status" value="1"/>
</dbReference>
<dbReference type="PANTHER" id="PTHR43798:SF33">
    <property type="entry name" value="HYDROLASE, PUTATIVE (AFU_ORTHOLOGUE AFUA_2G14860)-RELATED"/>
    <property type="match status" value="1"/>
</dbReference>
<name>A0A9P3UQ06_LYOSH</name>
<evidence type="ECO:0000313" key="3">
    <source>
        <dbReference type="EMBL" id="GLB41198.1"/>
    </source>
</evidence>
<dbReference type="InterPro" id="IPR029058">
    <property type="entry name" value="AB_hydrolase_fold"/>
</dbReference>
<gene>
    <name evidence="3" type="ORF">LshimejAT787_0904130</name>
</gene>
<accession>A0A9P3UQ06</accession>
<dbReference type="PANTHER" id="PTHR43798">
    <property type="entry name" value="MONOACYLGLYCEROL LIPASE"/>
    <property type="match status" value="1"/>
</dbReference>
<dbReference type="InterPro" id="IPR050266">
    <property type="entry name" value="AB_hydrolase_sf"/>
</dbReference>
<dbReference type="GO" id="GO:0016020">
    <property type="term" value="C:membrane"/>
    <property type="evidence" value="ECO:0007669"/>
    <property type="project" value="TreeGrafter"/>
</dbReference>
<sequence length="332" mass="35735">MRLFLLATQLLLSLVLTRADDLTVRADGSVSSDNATATTNGILSSVVTKDFISRDGTKIHAQAVGNSAGPHIIFAHGFACTMTAFDPLFSDPKMLATLYMVRYDTRGHGLSGKPLSPDFYTSDRYADDLKAVIDGFSLNEPFFAGWSLGGAISADIAANFPHPLPFSGLIWLGALPYIGDILSKVATPTVLGFLPGMQDINNATLGLQTRIDFVETLSAKTDSVPYDTKLGWVGSTVYLPPTIATRVLTRSQDPTRLLAEGAAGWPLLILHGSADRQINGTAVISNMSPQFKNVESHLIPGAGHILFYDDEPSVARYILSFISRVKSTKPYP</sequence>
<evidence type="ECO:0000313" key="4">
    <source>
        <dbReference type="Proteomes" id="UP001063166"/>
    </source>
</evidence>
<dbReference type="OrthoDB" id="408373at2759"/>
<keyword evidence="4" id="KW-1185">Reference proteome</keyword>